<dbReference type="AlphaFoldDB" id="A0A7H0FZ33"/>
<keyword evidence="3 8" id="KW-0436">Ligase</keyword>
<evidence type="ECO:0000256" key="5">
    <source>
        <dbReference type="ARBA" id="ARBA00022840"/>
    </source>
</evidence>
<comment type="subcellular location">
    <subcellularLocation>
        <location evidence="8">Cytoplasm</location>
    </subcellularLocation>
</comment>
<dbReference type="SUPFAM" id="SSF55261">
    <property type="entry name" value="GAD domain-like"/>
    <property type="match status" value="1"/>
</dbReference>
<dbReference type="InterPro" id="IPR029351">
    <property type="entry name" value="GAD_dom"/>
</dbReference>
<evidence type="ECO:0000313" key="10">
    <source>
        <dbReference type="EMBL" id="QNP41299.1"/>
    </source>
</evidence>
<evidence type="ECO:0000256" key="7">
    <source>
        <dbReference type="ARBA" id="ARBA00023146"/>
    </source>
</evidence>
<dbReference type="PROSITE" id="PS50862">
    <property type="entry name" value="AA_TRNA_LIGASE_II"/>
    <property type="match status" value="1"/>
</dbReference>
<keyword evidence="4 8" id="KW-0547">Nucleotide-binding</keyword>
<dbReference type="Gene3D" id="2.40.50.140">
    <property type="entry name" value="Nucleic acid-binding proteins"/>
    <property type="match status" value="1"/>
</dbReference>
<dbReference type="GO" id="GO:0005524">
    <property type="term" value="F:ATP binding"/>
    <property type="evidence" value="ECO:0007669"/>
    <property type="project" value="UniProtKB-UniRule"/>
</dbReference>
<dbReference type="InterPro" id="IPR006195">
    <property type="entry name" value="aa-tRNA-synth_II"/>
</dbReference>
<feature type="binding site" evidence="8">
    <location>
        <position position="220"/>
    </location>
    <ligand>
        <name>L-aspartate</name>
        <dbReference type="ChEBI" id="CHEBI:29991"/>
    </ligand>
</feature>
<keyword evidence="11" id="KW-1185">Reference proteome</keyword>
<dbReference type="GO" id="GO:0005737">
    <property type="term" value="C:cytoplasm"/>
    <property type="evidence" value="ECO:0007669"/>
    <property type="project" value="UniProtKB-SubCell"/>
</dbReference>
<feature type="binding site" evidence="8">
    <location>
        <position position="482"/>
    </location>
    <ligand>
        <name>ATP</name>
        <dbReference type="ChEBI" id="CHEBI:30616"/>
    </ligand>
</feature>
<comment type="function">
    <text evidence="8">Catalyzes the attachment of L-aspartate to tRNA(Asp) in a two-step reaction: L-aspartate is first activated by ATP to form Asp-AMP and then transferred to the acceptor end of tRNA(Asp).</text>
</comment>
<evidence type="ECO:0000256" key="3">
    <source>
        <dbReference type="ARBA" id="ARBA00022598"/>
    </source>
</evidence>
<dbReference type="CDD" id="cd04317">
    <property type="entry name" value="EcAspRS_like_N"/>
    <property type="match status" value="1"/>
</dbReference>
<dbReference type="InterPro" id="IPR012340">
    <property type="entry name" value="NA-bd_OB-fold"/>
</dbReference>
<dbReference type="Gene3D" id="3.30.1360.30">
    <property type="entry name" value="GAD-like domain"/>
    <property type="match status" value="1"/>
</dbReference>
<dbReference type="SUPFAM" id="SSF55681">
    <property type="entry name" value="Class II aaRS and biotin synthetases"/>
    <property type="match status" value="1"/>
</dbReference>
<dbReference type="InterPro" id="IPR002312">
    <property type="entry name" value="Asp/Asn-tRNA-synth_IIb"/>
</dbReference>
<feature type="domain" description="Aminoacyl-transfer RNA synthetases class-II family profile" evidence="9">
    <location>
        <begin position="141"/>
        <end position="555"/>
    </location>
</feature>
<dbReference type="PANTHER" id="PTHR22594">
    <property type="entry name" value="ASPARTYL/LYSYL-TRNA SYNTHETASE"/>
    <property type="match status" value="1"/>
</dbReference>
<keyword evidence="2 8" id="KW-0963">Cytoplasm</keyword>
<evidence type="ECO:0000259" key="9">
    <source>
        <dbReference type="PROSITE" id="PS50862"/>
    </source>
</evidence>
<dbReference type="SUPFAM" id="SSF50249">
    <property type="entry name" value="Nucleic acid-binding proteins"/>
    <property type="match status" value="1"/>
</dbReference>
<feature type="binding site" evidence="8">
    <location>
        <begin position="534"/>
        <end position="537"/>
    </location>
    <ligand>
        <name>ATP</name>
        <dbReference type="ChEBI" id="CHEBI:30616"/>
    </ligand>
</feature>
<feature type="binding site" evidence="8">
    <location>
        <position position="489"/>
    </location>
    <ligand>
        <name>L-aspartate</name>
        <dbReference type="ChEBI" id="CHEBI:29991"/>
    </ligand>
</feature>
<dbReference type="GO" id="GO:0003676">
    <property type="term" value="F:nucleic acid binding"/>
    <property type="evidence" value="ECO:0007669"/>
    <property type="project" value="InterPro"/>
</dbReference>
<gene>
    <name evidence="8 10" type="primary">aspS</name>
    <name evidence="10" type="ORF">H8B22_03490</name>
</gene>
<comment type="similarity">
    <text evidence="1 8">Belongs to the class-II aminoacyl-tRNA synthetase family. Type 1 subfamily.</text>
</comment>
<dbReference type="RefSeq" id="WP_187712735.1">
    <property type="nucleotide sequence ID" value="NZ_CP060820.1"/>
</dbReference>
<evidence type="ECO:0000256" key="2">
    <source>
        <dbReference type="ARBA" id="ARBA00022490"/>
    </source>
</evidence>
<accession>A0A7H0FZ33</accession>
<name>A0A7H0FZ33_9GAMM</name>
<evidence type="ECO:0000313" key="11">
    <source>
        <dbReference type="Proteomes" id="UP000516018"/>
    </source>
</evidence>
<dbReference type="NCBIfam" id="NF001750">
    <property type="entry name" value="PRK00476.1"/>
    <property type="match status" value="1"/>
</dbReference>
<dbReference type="NCBIfam" id="TIGR00459">
    <property type="entry name" value="aspS_bact"/>
    <property type="match status" value="1"/>
</dbReference>
<feature type="binding site" evidence="8">
    <location>
        <position position="174"/>
    </location>
    <ligand>
        <name>L-aspartate</name>
        <dbReference type="ChEBI" id="CHEBI:29991"/>
    </ligand>
</feature>
<dbReference type="HAMAP" id="MF_00044">
    <property type="entry name" value="Asp_tRNA_synth_type1"/>
    <property type="match status" value="1"/>
</dbReference>
<protein>
    <recommendedName>
        <fullName evidence="8">Aspartate--tRNA ligase</fullName>
        <ecNumber evidence="8">6.1.1.12</ecNumber>
    </recommendedName>
    <alternativeName>
        <fullName evidence="8">Aspartyl-tRNA synthetase</fullName>
        <shortName evidence="8">AspRS</shortName>
    </alternativeName>
</protein>
<dbReference type="PRINTS" id="PR01042">
    <property type="entry name" value="TRNASYNTHASP"/>
</dbReference>
<dbReference type="InterPro" id="IPR047089">
    <property type="entry name" value="Asp-tRNA-ligase_1_N"/>
</dbReference>
<dbReference type="CDD" id="cd00777">
    <property type="entry name" value="AspRS_core"/>
    <property type="match status" value="1"/>
</dbReference>
<feature type="region of interest" description="Aspartate" evidence="8">
    <location>
        <begin position="198"/>
        <end position="201"/>
    </location>
</feature>
<dbReference type="EC" id="6.1.1.12" evidence="8"/>
<dbReference type="InterPro" id="IPR047090">
    <property type="entry name" value="AspRS_core"/>
</dbReference>
<dbReference type="Pfam" id="PF02938">
    <property type="entry name" value="GAD"/>
    <property type="match status" value="1"/>
</dbReference>
<dbReference type="Pfam" id="PF01336">
    <property type="entry name" value="tRNA_anti-codon"/>
    <property type="match status" value="1"/>
</dbReference>
<keyword evidence="5 8" id="KW-0067">ATP-binding</keyword>
<organism evidence="10 11">
    <name type="scientific">Agrilutibacter terrestris</name>
    <dbReference type="NCBI Taxonomy" id="2865112"/>
    <lineage>
        <taxon>Bacteria</taxon>
        <taxon>Pseudomonadati</taxon>
        <taxon>Pseudomonadota</taxon>
        <taxon>Gammaproteobacteria</taxon>
        <taxon>Lysobacterales</taxon>
        <taxon>Lysobacteraceae</taxon>
        <taxon>Agrilutibacter</taxon>
    </lineage>
</organism>
<keyword evidence="6 8" id="KW-0648">Protein biosynthesis</keyword>
<dbReference type="Pfam" id="PF00152">
    <property type="entry name" value="tRNA-synt_2"/>
    <property type="match status" value="1"/>
</dbReference>
<evidence type="ECO:0000256" key="6">
    <source>
        <dbReference type="ARBA" id="ARBA00022917"/>
    </source>
</evidence>
<dbReference type="InterPro" id="IPR004524">
    <property type="entry name" value="Asp-tRNA-ligase_1"/>
</dbReference>
<evidence type="ECO:0000256" key="8">
    <source>
        <dbReference type="HAMAP-Rule" id="MF_00044"/>
    </source>
</evidence>
<dbReference type="InterPro" id="IPR004365">
    <property type="entry name" value="NA-bd_OB_tRNA"/>
</dbReference>
<comment type="caution">
    <text evidence="8">Lacks conserved residue(s) required for the propagation of feature annotation.</text>
</comment>
<evidence type="ECO:0000256" key="4">
    <source>
        <dbReference type="ARBA" id="ARBA00022741"/>
    </source>
</evidence>
<dbReference type="EMBL" id="CP060820">
    <property type="protein sequence ID" value="QNP41299.1"/>
    <property type="molecule type" value="Genomic_DNA"/>
</dbReference>
<sequence>MRTHFCGLIDEALIGQTVTLCGWADVARNLGGLCFIDLRDHEGIVQVVAEPAANVPGNAEVLSAAAHVGYEDCLRITGVVRKRESVNSKIRTGQVEVVATRIELLNKAEPLPFHAHENPGEDIRLKYRYLDLRTPDMQRKMRTRTKLVAALRRYLDERGFQDIETPILTKATPEGARDFLVPARMHPGEFYALPQSPQLFKQILMMAGFDRYYQIARCFRDEALRADRQLEFTQLDMEFAWVSERDVQDTVEDMIRFVFRDVMAIELDAQFPRMTYAEAMRRYGSDKPDLRIALELVDVAELVKASEFAVFTAAANDPDGRVAALRIPGGAALSRKQIDEYAAHAAKFGAKGLAYAKIDDAGAVNSPVAKFFSEDAFAALLKHVGAGNGDIVFFGAGAYNKVSDFMGAVRLKAGKDFNLIENAWRPLWVTDFPMFEWDDEEKRYVALHHPFTAPAVDSIEDLRANAKTAVSRGYDMVLNGNEIGGGSIRIHSSQMQSAVFELLGIGAEEAEGKFGFLLDALKYGAPPHGGIAFGIDRIAALMAGSESIRDVIAFPKTTTAQCLMTGAPSPVPDVQLAEVHVQVRPKAAKE</sequence>
<dbReference type="Proteomes" id="UP000516018">
    <property type="component" value="Chromosome"/>
</dbReference>
<feature type="binding site" evidence="8">
    <location>
        <position position="229"/>
    </location>
    <ligand>
        <name>ATP</name>
        <dbReference type="ChEBI" id="CHEBI:30616"/>
    </ligand>
</feature>
<evidence type="ECO:0000256" key="1">
    <source>
        <dbReference type="ARBA" id="ARBA00006303"/>
    </source>
</evidence>
<keyword evidence="7 8" id="KW-0030">Aminoacyl-tRNA synthetase</keyword>
<feature type="binding site" evidence="8">
    <location>
        <position position="448"/>
    </location>
    <ligand>
        <name>L-aspartate</name>
        <dbReference type="ChEBI" id="CHEBI:29991"/>
    </ligand>
</feature>
<dbReference type="InterPro" id="IPR045864">
    <property type="entry name" value="aa-tRNA-synth_II/BPL/LPL"/>
</dbReference>
<dbReference type="InterPro" id="IPR004364">
    <property type="entry name" value="Aa-tRNA-synt_II"/>
</dbReference>
<dbReference type="GO" id="GO:0006422">
    <property type="term" value="P:aspartyl-tRNA aminoacylation"/>
    <property type="evidence" value="ECO:0007669"/>
    <property type="project" value="UniProtKB-UniRule"/>
</dbReference>
<dbReference type="PANTHER" id="PTHR22594:SF5">
    <property type="entry name" value="ASPARTATE--TRNA LIGASE, MITOCHONDRIAL"/>
    <property type="match status" value="1"/>
</dbReference>
<reference evidence="10 11" key="1">
    <citation type="submission" date="2020-08" db="EMBL/GenBank/DDBJ databases">
        <title>Lysobacter sp. II4 sp. nov., isolated from soil.</title>
        <authorList>
            <person name="Woo C.Y."/>
            <person name="Kim J."/>
        </authorList>
    </citation>
    <scope>NUCLEOTIDE SEQUENCE [LARGE SCALE GENOMIC DNA]</scope>
    <source>
        <strain evidence="10 11">II4</strain>
    </source>
</reference>
<dbReference type="InterPro" id="IPR004115">
    <property type="entry name" value="GAD-like_sf"/>
</dbReference>
<proteinExistence type="inferred from homology"/>
<dbReference type="KEGG" id="lsx:H8B22_03490"/>
<comment type="subunit">
    <text evidence="8">Homodimer.</text>
</comment>
<comment type="catalytic activity">
    <reaction evidence="8">
        <text>tRNA(Asp) + L-aspartate + ATP = L-aspartyl-tRNA(Asp) + AMP + diphosphate</text>
        <dbReference type="Rhea" id="RHEA:19649"/>
        <dbReference type="Rhea" id="RHEA-COMP:9660"/>
        <dbReference type="Rhea" id="RHEA-COMP:9678"/>
        <dbReference type="ChEBI" id="CHEBI:29991"/>
        <dbReference type="ChEBI" id="CHEBI:30616"/>
        <dbReference type="ChEBI" id="CHEBI:33019"/>
        <dbReference type="ChEBI" id="CHEBI:78442"/>
        <dbReference type="ChEBI" id="CHEBI:78516"/>
        <dbReference type="ChEBI" id="CHEBI:456215"/>
        <dbReference type="EC" id="6.1.1.12"/>
    </reaction>
</comment>
<dbReference type="Gene3D" id="3.30.930.10">
    <property type="entry name" value="Bira Bifunctional Protein, Domain 2"/>
    <property type="match status" value="1"/>
</dbReference>
<feature type="binding site" evidence="8">
    <location>
        <begin position="220"/>
        <end position="222"/>
    </location>
    <ligand>
        <name>ATP</name>
        <dbReference type="ChEBI" id="CHEBI:30616"/>
    </ligand>
</feature>
<dbReference type="GO" id="GO:0004815">
    <property type="term" value="F:aspartate-tRNA ligase activity"/>
    <property type="evidence" value="ECO:0007669"/>
    <property type="project" value="UniProtKB-UniRule"/>
</dbReference>